<evidence type="ECO:0000313" key="6">
    <source>
        <dbReference type="Proteomes" id="UP000006732"/>
    </source>
</evidence>
<reference evidence="5 6" key="1">
    <citation type="submission" date="2006-10" db="EMBL/GenBank/DDBJ databases">
        <title>Complete sequence of chromosome of Pelobacter propionicus DSM 2379.</title>
        <authorList>
            <consortium name="US DOE Joint Genome Institute"/>
            <person name="Copeland A."/>
            <person name="Lucas S."/>
            <person name="Lapidus A."/>
            <person name="Barry K."/>
            <person name="Detter J.C."/>
            <person name="Glavina del Rio T."/>
            <person name="Hammon N."/>
            <person name="Israni S."/>
            <person name="Dalin E."/>
            <person name="Tice H."/>
            <person name="Pitluck S."/>
            <person name="Saunders E."/>
            <person name="Brettin T."/>
            <person name="Bruce D."/>
            <person name="Han C."/>
            <person name="Tapia R."/>
            <person name="Schmutz J."/>
            <person name="Larimer F."/>
            <person name="Land M."/>
            <person name="Hauser L."/>
            <person name="Kyrpides N."/>
            <person name="Kim E."/>
            <person name="Lovley D."/>
            <person name="Richardson P."/>
        </authorList>
    </citation>
    <scope>NUCLEOTIDE SEQUENCE [LARGE SCALE GENOMIC DNA]</scope>
    <source>
        <strain evidence="6">DSM 2379 / NBRC 103807 / OttBd1</strain>
    </source>
</reference>
<dbReference type="InterPro" id="IPR018976">
    <property type="entry name" value="Imelysin-like"/>
</dbReference>
<comment type="subcellular location">
    <subcellularLocation>
        <location evidence="1">Cell envelope</location>
    </subcellularLocation>
</comment>
<feature type="domain" description="Imelysin-like" evidence="4">
    <location>
        <begin position="47"/>
        <end position="336"/>
    </location>
</feature>
<evidence type="ECO:0000256" key="1">
    <source>
        <dbReference type="ARBA" id="ARBA00004196"/>
    </source>
</evidence>
<organism evidence="5 6">
    <name type="scientific">Pelobacter propionicus (strain DSM 2379 / NBRC 103807 / OttBd1)</name>
    <dbReference type="NCBI Taxonomy" id="338966"/>
    <lineage>
        <taxon>Bacteria</taxon>
        <taxon>Pseudomonadati</taxon>
        <taxon>Thermodesulfobacteriota</taxon>
        <taxon>Desulfuromonadia</taxon>
        <taxon>Desulfuromonadales</taxon>
        <taxon>Desulfuromonadaceae</taxon>
        <taxon>Pelobacter</taxon>
    </lineage>
</organism>
<dbReference type="Pfam" id="PF09375">
    <property type="entry name" value="Peptidase_M75"/>
    <property type="match status" value="1"/>
</dbReference>
<dbReference type="RefSeq" id="WP_011734747.1">
    <property type="nucleotide sequence ID" value="NC_008609.1"/>
</dbReference>
<dbReference type="EMBL" id="CP000482">
    <property type="protein sequence ID" value="ABK98435.1"/>
    <property type="molecule type" value="Genomic_DNA"/>
</dbReference>
<keyword evidence="5" id="KW-0449">Lipoprotein</keyword>
<dbReference type="KEGG" id="ppd:Ppro_0805"/>
<evidence type="ECO:0000313" key="5">
    <source>
        <dbReference type="EMBL" id="ABK98435.1"/>
    </source>
</evidence>
<dbReference type="AlphaFoldDB" id="A1AM65"/>
<dbReference type="eggNOG" id="COG3489">
    <property type="taxonomic scope" value="Bacteria"/>
</dbReference>
<dbReference type="InterPro" id="IPR034984">
    <property type="entry name" value="Imelysin-like_IPPA"/>
</dbReference>
<dbReference type="InterPro" id="IPR038352">
    <property type="entry name" value="Imelysin_sf"/>
</dbReference>
<dbReference type="Proteomes" id="UP000006732">
    <property type="component" value="Chromosome"/>
</dbReference>
<keyword evidence="6" id="KW-1185">Reference proteome</keyword>
<sequence length="355" mass="37832">MTRFSPTSSAILLPCLLALAAALPPAAVAAAPTEPGVLASLATGVIRPSLTELADTARKLADSSRRMCQRRDMAGLTAAQDDWRKASAAWRRSVPFQFGPAANLERRLGGPTQETVLEAAVRDDRMQHLRTGKETRGYAAVEYLLFAPAGAAAATAGGRCEHLRDVTAEIAAVTSRAEQEWDKGYGREFVAAGDGKPFLVPGDALSLILARTLNSIETVLRDGIGVPGGIFTGRPRPELFYGRRSATTREAFQATLEGLNRSLLGGGSASIVNLVATRDGLVSRKNPALAAGIRRQLEIIGNTIAKLDAADLGSHGGKPSRRLKRLYDGMEKLQKQLVEATLVLELDVRSATEKQ</sequence>
<gene>
    <name evidence="5" type="ordered locus">Ppro_0805</name>
</gene>
<feature type="chain" id="PRO_5002632236" evidence="3">
    <location>
        <begin position="30"/>
        <end position="355"/>
    </location>
</feature>
<dbReference type="STRING" id="338966.Ppro_0805"/>
<evidence type="ECO:0000256" key="3">
    <source>
        <dbReference type="SAM" id="SignalP"/>
    </source>
</evidence>
<name>A1AM65_PELPD</name>
<accession>A1AM65</accession>
<dbReference type="CDD" id="cd14659">
    <property type="entry name" value="Imelysin-like_IPPA"/>
    <property type="match status" value="1"/>
</dbReference>
<dbReference type="GO" id="GO:0030313">
    <property type="term" value="C:cell envelope"/>
    <property type="evidence" value="ECO:0007669"/>
    <property type="project" value="UniProtKB-SubCell"/>
</dbReference>
<protein>
    <submittedName>
        <fullName evidence="5">Periplasmic lipoprotein-like protein</fullName>
    </submittedName>
</protein>
<proteinExistence type="predicted"/>
<evidence type="ECO:0000256" key="2">
    <source>
        <dbReference type="ARBA" id="ARBA00022729"/>
    </source>
</evidence>
<dbReference type="HOGENOM" id="CLU_760621_0_0_7"/>
<evidence type="ECO:0000259" key="4">
    <source>
        <dbReference type="Pfam" id="PF09375"/>
    </source>
</evidence>
<keyword evidence="2 3" id="KW-0732">Signal</keyword>
<feature type="signal peptide" evidence="3">
    <location>
        <begin position="1"/>
        <end position="29"/>
    </location>
</feature>
<dbReference type="Gene3D" id="1.20.1420.20">
    <property type="entry name" value="M75 peptidase, HXXE motif"/>
    <property type="match status" value="1"/>
</dbReference>